<keyword evidence="11" id="KW-0378">Hydrolase</keyword>
<dbReference type="SUPFAM" id="SSF53244">
    <property type="entry name" value="MurD-like peptide ligases, peptide-binding domain"/>
    <property type="match status" value="1"/>
</dbReference>
<sequence length="439" mass="46013">MHERVLENQQVAVVGLGLTGHSCVRFLCAQGARVTAFDSRSELKTSVPDTVSVNLGPFDASALCETPLIILSPGVSLAEPAIQQAVEAGCEVIGDVELFARFNRRPVIGITGSNGKSTVTSLTAAMLEASGVRAVCGGNIGTPVLDLLEQSYDIAVLELSSFQLETLSSLSMSAATVLNISPDHLDRYADVQAYRQAKLRIYKNAALQVVNREDALTLPESGTETGASQIGFGLNESAQGLGYRLKDQFITLNGEDLLNFAQCQLVGEHNLLNVQASAALALAGGANVQGVTKAAASFKGLPHRCEKVREHNGVVWINDSKGTNIGATQAAIAGLRSQVQGRLMLIAGGDGKGADFNQLQTALGAVDNLICLGKDAEQIASMKPGALRVASMQAAVTAADAMAKPGDMVLLSPACASLDMFDNYQQRGEVFSQAVEALI</sequence>
<dbReference type="GO" id="GO:0016874">
    <property type="term" value="F:ligase activity"/>
    <property type="evidence" value="ECO:0007669"/>
    <property type="project" value="UniProtKB-KW"/>
</dbReference>
<dbReference type="Pfam" id="PF02875">
    <property type="entry name" value="Mur_ligase_C"/>
    <property type="match status" value="1"/>
</dbReference>
<dbReference type="NCBIfam" id="TIGR01087">
    <property type="entry name" value="murD"/>
    <property type="match status" value="1"/>
</dbReference>
<dbReference type="EMBL" id="BMGJ01000001">
    <property type="protein sequence ID" value="GGD50942.1"/>
    <property type="molecule type" value="Genomic_DNA"/>
</dbReference>
<dbReference type="Pfam" id="PF21799">
    <property type="entry name" value="MurD-like_N"/>
    <property type="match status" value="1"/>
</dbReference>
<evidence type="ECO:0000259" key="9">
    <source>
        <dbReference type="Pfam" id="PF02875"/>
    </source>
</evidence>
<proteinExistence type="inferred from homology"/>
<comment type="subcellular location">
    <subcellularLocation>
        <location evidence="1 7 8">Cytoplasm</location>
    </subcellularLocation>
</comment>
<dbReference type="GO" id="GO:0016787">
    <property type="term" value="F:hydrolase activity"/>
    <property type="evidence" value="ECO:0007669"/>
    <property type="project" value="UniProtKB-KW"/>
</dbReference>
<dbReference type="Gene3D" id="3.40.50.720">
    <property type="entry name" value="NAD(P)-binding Rossmann-like Domain"/>
    <property type="match status" value="1"/>
</dbReference>
<evidence type="ECO:0000256" key="2">
    <source>
        <dbReference type="ARBA" id="ARBA00004752"/>
    </source>
</evidence>
<evidence type="ECO:0000256" key="7">
    <source>
        <dbReference type="HAMAP-Rule" id="MF_00639"/>
    </source>
</evidence>
<feature type="domain" description="Mur ligase central" evidence="10">
    <location>
        <begin position="110"/>
        <end position="281"/>
    </location>
</feature>
<keyword evidence="7 8" id="KW-0131">Cell cycle</keyword>
<keyword evidence="12" id="KW-1185">Reference proteome</keyword>
<evidence type="ECO:0000259" key="10">
    <source>
        <dbReference type="Pfam" id="PF08245"/>
    </source>
</evidence>
<evidence type="ECO:0000256" key="6">
    <source>
        <dbReference type="ARBA" id="ARBA00022840"/>
    </source>
</evidence>
<name>A0ABQ1R0K0_9ALTE</name>
<keyword evidence="6 7" id="KW-0067">ATP-binding</keyword>
<gene>
    <name evidence="7 11" type="primary">murD</name>
    <name evidence="11" type="ORF">GCM10011357_03570</name>
</gene>
<evidence type="ECO:0000313" key="11">
    <source>
        <dbReference type="EMBL" id="GGD50942.1"/>
    </source>
</evidence>
<dbReference type="InterPro" id="IPR004101">
    <property type="entry name" value="Mur_ligase_C"/>
</dbReference>
<dbReference type="HAMAP" id="MF_00639">
    <property type="entry name" value="MurD"/>
    <property type="match status" value="1"/>
</dbReference>
<keyword evidence="5 7" id="KW-0547">Nucleotide-binding</keyword>
<evidence type="ECO:0000256" key="4">
    <source>
        <dbReference type="ARBA" id="ARBA00022598"/>
    </source>
</evidence>
<evidence type="ECO:0000256" key="8">
    <source>
        <dbReference type="RuleBase" id="RU003664"/>
    </source>
</evidence>
<dbReference type="Pfam" id="PF08245">
    <property type="entry name" value="Mur_ligase_M"/>
    <property type="match status" value="1"/>
</dbReference>
<feature type="domain" description="Mur ligase C-terminal" evidence="9">
    <location>
        <begin position="303"/>
        <end position="415"/>
    </location>
</feature>
<dbReference type="SUPFAM" id="SSF53623">
    <property type="entry name" value="MurD-like peptide ligases, catalytic domain"/>
    <property type="match status" value="1"/>
</dbReference>
<dbReference type="EC" id="6.3.2.9" evidence="7 8"/>
<keyword evidence="7 8" id="KW-0132">Cell division</keyword>
<dbReference type="InterPro" id="IPR013221">
    <property type="entry name" value="Mur_ligase_cen"/>
</dbReference>
<dbReference type="InterPro" id="IPR036615">
    <property type="entry name" value="Mur_ligase_C_dom_sf"/>
</dbReference>
<keyword evidence="3 7" id="KW-0963">Cytoplasm</keyword>
<comment type="caution">
    <text evidence="11">The sequence shown here is derived from an EMBL/GenBank/DDBJ whole genome shotgun (WGS) entry which is preliminary data.</text>
</comment>
<comment type="catalytic activity">
    <reaction evidence="7 8">
        <text>UDP-N-acetyl-alpha-D-muramoyl-L-alanine + D-glutamate + ATP = UDP-N-acetyl-alpha-D-muramoyl-L-alanyl-D-glutamate + ADP + phosphate + H(+)</text>
        <dbReference type="Rhea" id="RHEA:16429"/>
        <dbReference type="ChEBI" id="CHEBI:15378"/>
        <dbReference type="ChEBI" id="CHEBI:29986"/>
        <dbReference type="ChEBI" id="CHEBI:30616"/>
        <dbReference type="ChEBI" id="CHEBI:43474"/>
        <dbReference type="ChEBI" id="CHEBI:83898"/>
        <dbReference type="ChEBI" id="CHEBI:83900"/>
        <dbReference type="ChEBI" id="CHEBI:456216"/>
        <dbReference type="EC" id="6.3.2.9"/>
    </reaction>
</comment>
<keyword evidence="7 8" id="KW-0573">Peptidoglycan synthesis</keyword>
<protein>
    <recommendedName>
        <fullName evidence="7 8">UDP-N-acetylmuramoylalanine--D-glutamate ligase</fullName>
        <ecNumber evidence="7 8">6.3.2.9</ecNumber>
    </recommendedName>
    <alternativeName>
        <fullName evidence="7">D-glutamic acid-adding enzyme</fullName>
    </alternativeName>
    <alternativeName>
        <fullName evidence="7">UDP-N-acetylmuramoyl-L-alanyl-D-glutamate synthetase</fullName>
    </alternativeName>
</protein>
<keyword evidence="7 8" id="KW-0133">Cell shape</keyword>
<dbReference type="PANTHER" id="PTHR43692">
    <property type="entry name" value="UDP-N-ACETYLMURAMOYLALANINE--D-GLUTAMATE LIGASE"/>
    <property type="match status" value="1"/>
</dbReference>
<dbReference type="Proteomes" id="UP000614272">
    <property type="component" value="Unassembled WGS sequence"/>
</dbReference>
<comment type="function">
    <text evidence="7 8">Cell wall formation. Catalyzes the addition of glutamate to the nucleotide precursor UDP-N-acetylmuramoyl-L-alanine (UMA).</text>
</comment>
<feature type="binding site" evidence="7">
    <location>
        <begin position="112"/>
        <end position="118"/>
    </location>
    <ligand>
        <name>ATP</name>
        <dbReference type="ChEBI" id="CHEBI:30616"/>
    </ligand>
</feature>
<evidence type="ECO:0000256" key="3">
    <source>
        <dbReference type="ARBA" id="ARBA00022490"/>
    </source>
</evidence>
<dbReference type="InterPro" id="IPR005762">
    <property type="entry name" value="MurD"/>
</dbReference>
<dbReference type="SUPFAM" id="SSF51984">
    <property type="entry name" value="MurCD N-terminal domain"/>
    <property type="match status" value="1"/>
</dbReference>
<keyword evidence="7 8" id="KW-0961">Cell wall biogenesis/degradation</keyword>
<keyword evidence="4 7" id="KW-0436">Ligase</keyword>
<evidence type="ECO:0000256" key="5">
    <source>
        <dbReference type="ARBA" id="ARBA00022741"/>
    </source>
</evidence>
<evidence type="ECO:0000256" key="1">
    <source>
        <dbReference type="ARBA" id="ARBA00004496"/>
    </source>
</evidence>
<comment type="pathway">
    <text evidence="2 7 8">Cell wall biogenesis; peptidoglycan biosynthesis.</text>
</comment>
<dbReference type="Gene3D" id="3.90.190.20">
    <property type="entry name" value="Mur ligase, C-terminal domain"/>
    <property type="match status" value="1"/>
</dbReference>
<organism evidence="11 12">
    <name type="scientific">Lacimicrobium alkaliphilum</name>
    <dbReference type="NCBI Taxonomy" id="1526571"/>
    <lineage>
        <taxon>Bacteria</taxon>
        <taxon>Pseudomonadati</taxon>
        <taxon>Pseudomonadota</taxon>
        <taxon>Gammaproteobacteria</taxon>
        <taxon>Alteromonadales</taxon>
        <taxon>Alteromonadaceae</taxon>
        <taxon>Lacimicrobium</taxon>
    </lineage>
</organism>
<reference evidence="12" key="1">
    <citation type="journal article" date="2019" name="Int. J. Syst. Evol. Microbiol.">
        <title>The Global Catalogue of Microorganisms (GCM) 10K type strain sequencing project: providing services to taxonomists for standard genome sequencing and annotation.</title>
        <authorList>
            <consortium name="The Broad Institute Genomics Platform"/>
            <consortium name="The Broad Institute Genome Sequencing Center for Infectious Disease"/>
            <person name="Wu L."/>
            <person name="Ma J."/>
        </authorList>
    </citation>
    <scope>NUCLEOTIDE SEQUENCE [LARGE SCALE GENOMIC DNA]</scope>
    <source>
        <strain evidence="12">CGMCC 1.12923</strain>
    </source>
</reference>
<dbReference type="Gene3D" id="3.40.1190.10">
    <property type="entry name" value="Mur-like, catalytic domain"/>
    <property type="match status" value="1"/>
</dbReference>
<dbReference type="RefSeq" id="WP_099034558.1">
    <property type="nucleotide sequence ID" value="NZ_BMGJ01000001.1"/>
</dbReference>
<accession>A0ABQ1R0K0</accession>
<dbReference type="PANTHER" id="PTHR43692:SF1">
    <property type="entry name" value="UDP-N-ACETYLMURAMOYLALANINE--D-GLUTAMATE LIGASE"/>
    <property type="match status" value="1"/>
</dbReference>
<evidence type="ECO:0000313" key="12">
    <source>
        <dbReference type="Proteomes" id="UP000614272"/>
    </source>
</evidence>
<dbReference type="InterPro" id="IPR036565">
    <property type="entry name" value="Mur-like_cat_sf"/>
</dbReference>
<comment type="similarity">
    <text evidence="7">Belongs to the MurCDEF family.</text>
</comment>